<organism evidence="2 3">
    <name type="scientific">Candidatus Brocadia fulgida</name>
    <dbReference type="NCBI Taxonomy" id="380242"/>
    <lineage>
        <taxon>Bacteria</taxon>
        <taxon>Pseudomonadati</taxon>
        <taxon>Planctomycetota</taxon>
        <taxon>Candidatus Brocadiia</taxon>
        <taxon>Candidatus Brocadiales</taxon>
        <taxon>Candidatus Brocadiaceae</taxon>
        <taxon>Candidatus Brocadia</taxon>
    </lineage>
</organism>
<accession>A0A0M2UWL5</accession>
<evidence type="ECO:0000313" key="2">
    <source>
        <dbReference type="EMBL" id="KKO19970.1"/>
    </source>
</evidence>
<dbReference type="Pfam" id="PF00753">
    <property type="entry name" value="Lactamase_B"/>
    <property type="match status" value="1"/>
</dbReference>
<proteinExistence type="predicted"/>
<sequence>MRVVRSSGEYYHVKIRGVEGWIKASDTQQERLLEIVFVDIGQGDGALVITPDDRKYIIDAGEGDNMYRFLRWRFGKFRQPVIFDAAIISHSDSDHYGGFEEIFKEPNVKFRAVYHNGLMERTSVRKAGILGQPKKSGAHSYITDLVPTLEALRTFLSKPSAWKDKRYPTMLNKALEAGRFEDFKMLSAGDRHFPGHGPGSTLEIQVLGPYPETVNDTLALRWLGDVGKTKNGHSIVFRFLIGGVSIFMGGDLNLESCRLLLEKHTGLSPQPKTSEDEAALVAGGQRIFGCDIAKACHHGSADLFIPFLKSIHPIATVVSSGDDEPHAHPRADALGAMGRCGRGERPLIFSTELSRSAKESIKHPNVLREQLAALLKRITDAKTDKQRALAQKKFDEATANLDRSVAVFGAINLRTDGRKVVMAYKLEQSTPSKGWDIYQMEPIGINGPLGYQSKYDK</sequence>
<dbReference type="Proteomes" id="UP000034954">
    <property type="component" value="Unassembled WGS sequence"/>
</dbReference>
<dbReference type="PANTHER" id="PTHR30619">
    <property type="entry name" value="DNA INTERNALIZATION/COMPETENCE PROTEIN COMEC/REC2"/>
    <property type="match status" value="1"/>
</dbReference>
<dbReference type="AlphaFoldDB" id="A0A0M2UWL5"/>
<dbReference type="InterPro" id="IPR001279">
    <property type="entry name" value="Metallo-B-lactamas"/>
</dbReference>
<keyword evidence="3" id="KW-1185">Reference proteome</keyword>
<comment type="caution">
    <text evidence="2">The sequence shown here is derived from an EMBL/GenBank/DDBJ whole genome shotgun (WGS) entry which is preliminary data.</text>
</comment>
<dbReference type="EMBL" id="LAQJ01000138">
    <property type="protein sequence ID" value="KKO19970.1"/>
    <property type="molecule type" value="Genomic_DNA"/>
</dbReference>
<dbReference type="PATRIC" id="fig|380242.3.peg.1631"/>
<feature type="domain" description="Metallo-beta-lactamase" evidence="1">
    <location>
        <begin position="47"/>
        <end position="165"/>
    </location>
</feature>
<name>A0A0M2UWL5_9BACT</name>
<reference evidence="2 3" key="1">
    <citation type="journal article" date="2013" name="BMC Microbiol.">
        <title>Identification of the type II cytochrome c maturation pathway in anammox bacteria by comparative genomics.</title>
        <authorList>
            <person name="Ferousi C."/>
            <person name="Speth D.R."/>
            <person name="Reimann J."/>
            <person name="Op den Camp H.J."/>
            <person name="Allen J.W."/>
            <person name="Keltjens J.T."/>
            <person name="Jetten M.S."/>
        </authorList>
    </citation>
    <scope>NUCLEOTIDE SEQUENCE [LARGE SCALE GENOMIC DNA]</scope>
    <source>
        <strain evidence="2">RU1</strain>
    </source>
</reference>
<evidence type="ECO:0000313" key="3">
    <source>
        <dbReference type="Proteomes" id="UP000034954"/>
    </source>
</evidence>
<dbReference type="InterPro" id="IPR036866">
    <property type="entry name" value="RibonucZ/Hydroxyglut_hydro"/>
</dbReference>
<dbReference type="Gene3D" id="3.60.15.10">
    <property type="entry name" value="Ribonuclease Z/Hydroxyacylglutathione hydrolase-like"/>
    <property type="match status" value="1"/>
</dbReference>
<protein>
    <submittedName>
        <fullName evidence="2">Metallo-beta-lactamase superfamily protein</fullName>
    </submittedName>
</protein>
<dbReference type="InterPro" id="IPR052159">
    <property type="entry name" value="Competence_DNA_uptake"/>
</dbReference>
<gene>
    <name evidence="2" type="ORF">BROFUL_01318</name>
</gene>
<evidence type="ECO:0000259" key="1">
    <source>
        <dbReference type="Pfam" id="PF00753"/>
    </source>
</evidence>
<dbReference type="PANTHER" id="PTHR30619:SF1">
    <property type="entry name" value="RECOMBINATION PROTEIN 2"/>
    <property type="match status" value="1"/>
</dbReference>
<dbReference type="SUPFAM" id="SSF56281">
    <property type="entry name" value="Metallo-hydrolase/oxidoreductase"/>
    <property type="match status" value="1"/>
</dbReference>